<reference evidence="2" key="1">
    <citation type="submission" date="2021-02" db="EMBL/GenBank/DDBJ databases">
        <authorList>
            <person name="Dougan E. K."/>
            <person name="Rhodes N."/>
            <person name="Thang M."/>
            <person name="Chan C."/>
        </authorList>
    </citation>
    <scope>NUCLEOTIDE SEQUENCE</scope>
</reference>
<name>A0A813ETF8_POLGL</name>
<evidence type="ECO:0000256" key="1">
    <source>
        <dbReference type="SAM" id="MobiDB-lite"/>
    </source>
</evidence>
<evidence type="ECO:0000313" key="2">
    <source>
        <dbReference type="EMBL" id="CAE8604654.1"/>
    </source>
</evidence>
<sequence length="159" mass="17943">MLVTLRIEFHGFQMEQEFQAGRADQHDDVVSSVAAMMLTCSSCMSMTRSKEACRLLAKLRSLVAAAKRSEEEKMELTQQQQEPQQQTNLGSRAAKMSLLPLGERHFQQRRHSLGAAPSHREQPLHKSRALRTTSWSQPSWMELMGKDVISEMADSQGQG</sequence>
<dbReference type="AlphaFoldDB" id="A0A813ETF8"/>
<dbReference type="EMBL" id="CAJNNV010016757">
    <property type="protein sequence ID" value="CAE8604654.1"/>
    <property type="molecule type" value="Genomic_DNA"/>
</dbReference>
<keyword evidence="3" id="KW-1185">Reference proteome</keyword>
<feature type="region of interest" description="Disordered" evidence="1">
    <location>
        <begin position="69"/>
        <end position="138"/>
    </location>
</feature>
<gene>
    <name evidence="2" type="ORF">PGLA1383_LOCUS22803</name>
</gene>
<evidence type="ECO:0000313" key="3">
    <source>
        <dbReference type="Proteomes" id="UP000654075"/>
    </source>
</evidence>
<proteinExistence type="predicted"/>
<protein>
    <submittedName>
        <fullName evidence="2">Uncharacterized protein</fullName>
    </submittedName>
</protein>
<comment type="caution">
    <text evidence="2">The sequence shown here is derived from an EMBL/GenBank/DDBJ whole genome shotgun (WGS) entry which is preliminary data.</text>
</comment>
<organism evidence="2 3">
    <name type="scientific">Polarella glacialis</name>
    <name type="common">Dinoflagellate</name>
    <dbReference type="NCBI Taxonomy" id="89957"/>
    <lineage>
        <taxon>Eukaryota</taxon>
        <taxon>Sar</taxon>
        <taxon>Alveolata</taxon>
        <taxon>Dinophyceae</taxon>
        <taxon>Suessiales</taxon>
        <taxon>Suessiaceae</taxon>
        <taxon>Polarella</taxon>
    </lineage>
</organism>
<dbReference type="Proteomes" id="UP000654075">
    <property type="component" value="Unassembled WGS sequence"/>
</dbReference>
<feature type="non-terminal residue" evidence="2">
    <location>
        <position position="1"/>
    </location>
</feature>
<accession>A0A813ETF8</accession>